<dbReference type="AlphaFoldDB" id="A0A0D1ELA8"/>
<dbReference type="Pfam" id="PF01522">
    <property type="entry name" value="Polysacc_deac_1"/>
    <property type="match status" value="1"/>
</dbReference>
<sequence length="283" mass="31113">MLSHLARALAACLALLSTALPTAACEIAITLDDLPYVMPSRTSPSEGLAQVRAVNEALAAHGVEATGFAVGGQIGWRSRRAVAAFAEAGHTVGNHSWSHPDYGTLTPEQFCDETQRTDEALSRWIGESRLYRFPFLREGETAVAKAAADEVLAELGYVNVPVTIDTDDWRYNADYIDALDRGDEATTAEIAEAYLAHMRERTLHFEALAEEAIGREVPHILLLHMNRINADHLGALLDWYAAEGWTFVTVEEAMRDPFYAMPDLYAGPRGLSQIERVMGRPSE</sequence>
<feature type="domain" description="NodB homology" evidence="8">
    <location>
        <begin position="25"/>
        <end position="228"/>
    </location>
</feature>
<organism evidence="9 10">
    <name type="scientific">Jannaschia aquimarina</name>
    <dbReference type="NCBI Taxonomy" id="935700"/>
    <lineage>
        <taxon>Bacteria</taxon>
        <taxon>Pseudomonadati</taxon>
        <taxon>Pseudomonadota</taxon>
        <taxon>Alphaproteobacteria</taxon>
        <taxon>Rhodobacterales</taxon>
        <taxon>Roseobacteraceae</taxon>
        <taxon>Jannaschia</taxon>
    </lineage>
</organism>
<dbReference type="PROSITE" id="PS51677">
    <property type="entry name" value="NODB"/>
    <property type="match status" value="1"/>
</dbReference>
<dbReference type="GO" id="GO:0016810">
    <property type="term" value="F:hydrolase activity, acting on carbon-nitrogen (but not peptide) bonds"/>
    <property type="evidence" value="ECO:0007669"/>
    <property type="project" value="InterPro"/>
</dbReference>
<evidence type="ECO:0000256" key="2">
    <source>
        <dbReference type="ARBA" id="ARBA00010973"/>
    </source>
</evidence>
<dbReference type="InterPro" id="IPR050248">
    <property type="entry name" value="Polysacc_deacetylase_ArnD"/>
</dbReference>
<protein>
    <recommendedName>
        <fullName evidence="3">Chitooligosaccharide deacetylase</fullName>
    </recommendedName>
    <alternativeName>
        <fullName evidence="6">Nodulation protein B</fullName>
    </alternativeName>
</protein>
<comment type="caution">
    <text evidence="9">The sequence shown here is derived from an EMBL/GenBank/DDBJ whole genome shotgun (WGS) entry which is preliminary data.</text>
</comment>
<dbReference type="SUPFAM" id="SSF88713">
    <property type="entry name" value="Glycoside hydrolase/deacetylase"/>
    <property type="match status" value="1"/>
</dbReference>
<evidence type="ECO:0000256" key="3">
    <source>
        <dbReference type="ARBA" id="ARBA00020071"/>
    </source>
</evidence>
<feature type="chain" id="PRO_5002230405" description="Chitooligosaccharide deacetylase" evidence="7">
    <location>
        <begin position="24"/>
        <end position="283"/>
    </location>
</feature>
<dbReference type="Gene3D" id="3.20.20.370">
    <property type="entry name" value="Glycoside hydrolase/deacetylase"/>
    <property type="match status" value="1"/>
</dbReference>
<dbReference type="PATRIC" id="fig|935700.4.peg.1717"/>
<dbReference type="CDD" id="cd10960">
    <property type="entry name" value="CE4_NodB_like_1"/>
    <property type="match status" value="1"/>
</dbReference>
<dbReference type="GO" id="GO:0016020">
    <property type="term" value="C:membrane"/>
    <property type="evidence" value="ECO:0007669"/>
    <property type="project" value="TreeGrafter"/>
</dbReference>
<accession>A0A0D1ELA8</accession>
<keyword evidence="10" id="KW-1185">Reference proteome</keyword>
<dbReference type="InterPro" id="IPR011330">
    <property type="entry name" value="Glyco_hydro/deAcase_b/a-brl"/>
</dbReference>
<evidence type="ECO:0000256" key="7">
    <source>
        <dbReference type="SAM" id="SignalP"/>
    </source>
</evidence>
<evidence type="ECO:0000259" key="8">
    <source>
        <dbReference type="PROSITE" id="PS51677"/>
    </source>
</evidence>
<dbReference type="GO" id="GO:0046872">
    <property type="term" value="F:metal ion binding"/>
    <property type="evidence" value="ECO:0007669"/>
    <property type="project" value="UniProtKB-KW"/>
</dbReference>
<dbReference type="PANTHER" id="PTHR10587:SF133">
    <property type="entry name" value="CHITIN DEACETYLASE 1-RELATED"/>
    <property type="match status" value="1"/>
</dbReference>
<dbReference type="Proteomes" id="UP000032232">
    <property type="component" value="Unassembled WGS sequence"/>
</dbReference>
<name>A0A0D1ELA8_9RHOB</name>
<comment type="similarity">
    <text evidence="2">Belongs to the polysaccharide deacetylase family.</text>
</comment>
<proteinExistence type="inferred from homology"/>
<comment type="function">
    <text evidence="1">Is involved in generating a small heat-stable compound (Nod), an acylated oligomer of N-acetylglucosamine, that stimulates mitosis in various plant protoplasts.</text>
</comment>
<keyword evidence="5 9" id="KW-0378">Hydrolase</keyword>
<dbReference type="EMBL" id="JYFE01000031">
    <property type="protein sequence ID" value="KIT16560.1"/>
    <property type="molecule type" value="Genomic_DNA"/>
</dbReference>
<dbReference type="PANTHER" id="PTHR10587">
    <property type="entry name" value="GLYCOSYL TRANSFERASE-RELATED"/>
    <property type="match status" value="1"/>
</dbReference>
<evidence type="ECO:0000313" key="10">
    <source>
        <dbReference type="Proteomes" id="UP000032232"/>
    </source>
</evidence>
<reference evidence="9 10" key="1">
    <citation type="submission" date="2015-02" db="EMBL/GenBank/DDBJ databases">
        <title>Genome Sequence of Jannaschia aquimarina DSM28248, a member of the Roseobacter clade.</title>
        <authorList>
            <person name="Voget S."/>
            <person name="Daniel R."/>
        </authorList>
    </citation>
    <scope>NUCLEOTIDE SEQUENCE [LARGE SCALE GENOMIC DNA]</scope>
    <source>
        <strain evidence="9 10">GSW-M26</strain>
    </source>
</reference>
<keyword evidence="7" id="KW-0732">Signal</keyword>
<evidence type="ECO:0000256" key="1">
    <source>
        <dbReference type="ARBA" id="ARBA00003236"/>
    </source>
</evidence>
<evidence type="ECO:0000256" key="5">
    <source>
        <dbReference type="ARBA" id="ARBA00022801"/>
    </source>
</evidence>
<dbReference type="InterPro" id="IPR002509">
    <property type="entry name" value="NODB_dom"/>
</dbReference>
<dbReference type="RefSeq" id="WP_043918491.1">
    <property type="nucleotide sequence ID" value="NZ_FZPF01000017.1"/>
</dbReference>
<evidence type="ECO:0000256" key="6">
    <source>
        <dbReference type="ARBA" id="ARBA00032976"/>
    </source>
</evidence>
<evidence type="ECO:0000256" key="4">
    <source>
        <dbReference type="ARBA" id="ARBA00022723"/>
    </source>
</evidence>
<feature type="signal peptide" evidence="7">
    <location>
        <begin position="1"/>
        <end position="23"/>
    </location>
</feature>
<dbReference type="GO" id="GO:0005975">
    <property type="term" value="P:carbohydrate metabolic process"/>
    <property type="evidence" value="ECO:0007669"/>
    <property type="project" value="InterPro"/>
</dbReference>
<keyword evidence="4" id="KW-0479">Metal-binding</keyword>
<dbReference type="STRING" id="935700.jaqu_16550"/>
<evidence type="ECO:0000313" key="9">
    <source>
        <dbReference type="EMBL" id="KIT16560.1"/>
    </source>
</evidence>
<gene>
    <name evidence="9" type="primary">pgdA</name>
    <name evidence="9" type="ORF">jaqu_16550</name>
</gene>